<dbReference type="AlphaFoldDB" id="A0A9X2JVP4"/>
<organism evidence="1 2">
    <name type="scientific">Promicromonospora thailandica</name>
    <dbReference type="NCBI Taxonomy" id="765201"/>
    <lineage>
        <taxon>Bacteria</taxon>
        <taxon>Bacillati</taxon>
        <taxon>Actinomycetota</taxon>
        <taxon>Actinomycetes</taxon>
        <taxon>Micrococcales</taxon>
        <taxon>Promicromonosporaceae</taxon>
        <taxon>Promicromonospora</taxon>
    </lineage>
</organism>
<proteinExistence type="predicted"/>
<evidence type="ECO:0000313" key="2">
    <source>
        <dbReference type="Proteomes" id="UP001139493"/>
    </source>
</evidence>
<dbReference type="EMBL" id="JAMTCS010000005">
    <property type="protein sequence ID" value="MCP2264692.1"/>
    <property type="molecule type" value="Genomic_DNA"/>
</dbReference>
<gene>
    <name evidence="1" type="ORF">APR03_002030</name>
</gene>
<accession>A0A9X2JVP4</accession>
<name>A0A9X2JVP4_9MICO</name>
<comment type="caution">
    <text evidence="1">The sequence shown here is derived from an EMBL/GenBank/DDBJ whole genome shotgun (WGS) entry which is preliminary data.</text>
</comment>
<dbReference type="Gene3D" id="3.40.50.2000">
    <property type="entry name" value="Glycogen Phosphorylase B"/>
    <property type="match status" value="1"/>
</dbReference>
<dbReference type="RefSeq" id="WP_253835354.1">
    <property type="nucleotide sequence ID" value="NZ_JAMTCS010000005.1"/>
</dbReference>
<reference evidence="1" key="1">
    <citation type="submission" date="2022-06" db="EMBL/GenBank/DDBJ databases">
        <title>Genomic Encyclopedia of Archaeal and Bacterial Type Strains, Phase II (KMG-II): from individual species to whole genera.</title>
        <authorList>
            <person name="Goeker M."/>
        </authorList>
    </citation>
    <scope>NUCLEOTIDE SEQUENCE</scope>
    <source>
        <strain evidence="1">DSM 26652</strain>
    </source>
</reference>
<keyword evidence="2" id="KW-1185">Reference proteome</keyword>
<evidence type="ECO:0000313" key="1">
    <source>
        <dbReference type="EMBL" id="MCP2264692.1"/>
    </source>
</evidence>
<dbReference type="SUPFAM" id="SSF53756">
    <property type="entry name" value="UDP-Glycosyltransferase/glycogen phosphorylase"/>
    <property type="match status" value="1"/>
</dbReference>
<sequence length="329" mass="35949">MLHALPGPDGTTQYVDHLIGGAPPEIETLTFSWPRAIFGAYDVLHLHRPRLLVRQARGGRLAGQLLTAVLLLRLELTETPVVRTVHDRVPHAAGDRLERRLLDALDRRTALWIRLDPTTALPPDVRTATIPHGHYRSAFPPRPGTTPEPGRLAQIGPIRRDVGTDRLLEVFGAIDDPSLRLTVAGRPQDDALAGQVAAAAAADVRVTLRLDHLADDELAREVRHAELVVLPCAPVHDAGAALIALSLDRPVLVPRGAATDALAREVGEGWVLMFDGALQRGDLLRALAAARLTRERGVPPRLDDRDWELVGRRHADVYRRVAPDAAGRR</sequence>
<dbReference type="Proteomes" id="UP001139493">
    <property type="component" value="Unassembled WGS sequence"/>
</dbReference>
<protein>
    <submittedName>
        <fullName evidence="1">Glycosyltransferase involved in cell wall bisynthesis</fullName>
    </submittedName>
</protein>